<evidence type="ECO:0000313" key="2">
    <source>
        <dbReference type="EMBL" id="KAF0726702.1"/>
    </source>
</evidence>
<gene>
    <name evidence="2" type="ORF">Ae201684_015101</name>
</gene>
<accession>A0A6G0WHR3</accession>
<feature type="domain" description="WRKY19-like zinc finger" evidence="1">
    <location>
        <begin position="79"/>
        <end position="101"/>
    </location>
</feature>
<dbReference type="Proteomes" id="UP000481153">
    <property type="component" value="Unassembled WGS sequence"/>
</dbReference>
<protein>
    <recommendedName>
        <fullName evidence="1">WRKY19-like zinc finger domain-containing protein</fullName>
    </recommendedName>
</protein>
<proteinExistence type="predicted"/>
<organism evidence="2 3">
    <name type="scientific">Aphanomyces euteiches</name>
    <dbReference type="NCBI Taxonomy" id="100861"/>
    <lineage>
        <taxon>Eukaryota</taxon>
        <taxon>Sar</taxon>
        <taxon>Stramenopiles</taxon>
        <taxon>Oomycota</taxon>
        <taxon>Saprolegniomycetes</taxon>
        <taxon>Saprolegniales</taxon>
        <taxon>Verrucalvaceae</taxon>
        <taxon>Aphanomyces</taxon>
    </lineage>
</organism>
<dbReference type="EMBL" id="VJMJ01000210">
    <property type="protein sequence ID" value="KAF0726702.1"/>
    <property type="molecule type" value="Genomic_DNA"/>
</dbReference>
<dbReference type="InterPro" id="IPR056866">
    <property type="entry name" value="Znf_WRKY19"/>
</dbReference>
<evidence type="ECO:0000259" key="1">
    <source>
        <dbReference type="Pfam" id="PF24906"/>
    </source>
</evidence>
<dbReference type="PANTHER" id="PTHR31827">
    <property type="entry name" value="EMB|CAB89363.1"/>
    <property type="match status" value="1"/>
</dbReference>
<dbReference type="PANTHER" id="PTHR31827:SF1">
    <property type="entry name" value="EMB|CAB89363.1"/>
    <property type="match status" value="1"/>
</dbReference>
<sequence>MASTCFFNDCTNVIVAGSWKCQFHKNRARCLVNDCCNQVYARSLCVRHGGKRQCDTEGCGRNVRIGNFCSFHGTGPAKKRCTAPGCSKVAHKRQLCVRHGGGRKCKVDACPTHARSGGYCCRHSRVMAKQVQPTEETIVTPAPIAYFPKHELLDIALLDDMAKMDSLDVLHDFDLTLDLKCIDFEPSMGGWIDDEPTTTTDSSFNFDATEAFLRSGLFQV</sequence>
<keyword evidence="3" id="KW-1185">Reference proteome</keyword>
<dbReference type="Pfam" id="PF24906">
    <property type="entry name" value="Zf_WRKY19"/>
    <property type="match status" value="1"/>
</dbReference>
<evidence type="ECO:0000313" key="3">
    <source>
        <dbReference type="Proteomes" id="UP000481153"/>
    </source>
</evidence>
<reference evidence="2 3" key="1">
    <citation type="submission" date="2019-07" db="EMBL/GenBank/DDBJ databases">
        <title>Genomics analysis of Aphanomyces spp. identifies a new class of oomycete effector associated with host adaptation.</title>
        <authorList>
            <person name="Gaulin E."/>
        </authorList>
    </citation>
    <scope>NUCLEOTIDE SEQUENCE [LARGE SCALE GENOMIC DNA]</scope>
    <source>
        <strain evidence="2 3">ATCC 201684</strain>
    </source>
</reference>
<dbReference type="AlphaFoldDB" id="A0A6G0WHR3"/>
<name>A0A6G0WHR3_9STRA</name>
<dbReference type="VEuPathDB" id="FungiDB:AeMF1_012022"/>
<comment type="caution">
    <text evidence="2">The sequence shown here is derived from an EMBL/GenBank/DDBJ whole genome shotgun (WGS) entry which is preliminary data.</text>
</comment>